<dbReference type="EMBL" id="JAURUR010000007">
    <property type="protein sequence ID" value="MDP9764871.1"/>
    <property type="molecule type" value="Genomic_DNA"/>
</dbReference>
<evidence type="ECO:0000313" key="1">
    <source>
        <dbReference type="EMBL" id="MDP9764871.1"/>
    </source>
</evidence>
<proteinExistence type="predicted"/>
<gene>
    <name evidence="1" type="ORF">QO006_002318</name>
</gene>
<protein>
    <submittedName>
        <fullName evidence="1">HK97 gp10 family phage protein</fullName>
    </submittedName>
</protein>
<dbReference type="Proteomes" id="UP001232163">
    <property type="component" value="Unassembled WGS sequence"/>
</dbReference>
<keyword evidence="2" id="KW-1185">Reference proteome</keyword>
<comment type="caution">
    <text evidence="1">The sequence shown here is derived from an EMBL/GenBank/DDBJ whole genome shotgun (WGS) entry which is preliminary data.</text>
</comment>
<reference evidence="1 2" key="1">
    <citation type="submission" date="2023-07" db="EMBL/GenBank/DDBJ databases">
        <title>Genomic Encyclopedia of Type Strains, Phase IV (KMG-IV): sequencing the most valuable type-strain genomes for metagenomic binning, comparative biology and taxonomic classification.</title>
        <authorList>
            <person name="Goeker M."/>
        </authorList>
    </citation>
    <scope>NUCLEOTIDE SEQUENCE [LARGE SCALE GENOMIC DNA]</scope>
    <source>
        <strain evidence="1 2">NIO-1023</strain>
    </source>
</reference>
<evidence type="ECO:0000313" key="2">
    <source>
        <dbReference type="Proteomes" id="UP001232163"/>
    </source>
</evidence>
<dbReference type="InterPro" id="IPR010064">
    <property type="entry name" value="HK97-gp10_tail"/>
</dbReference>
<accession>A0ABT9MEB5</accession>
<organism evidence="1 2">
    <name type="scientific">Deinococcus enclensis</name>
    <dbReference type="NCBI Taxonomy" id="1049582"/>
    <lineage>
        <taxon>Bacteria</taxon>
        <taxon>Thermotogati</taxon>
        <taxon>Deinococcota</taxon>
        <taxon>Deinococci</taxon>
        <taxon>Deinococcales</taxon>
        <taxon>Deinococcaceae</taxon>
        <taxon>Deinococcus</taxon>
    </lineage>
</organism>
<dbReference type="RefSeq" id="WP_307466380.1">
    <property type="nucleotide sequence ID" value="NZ_JAURUR010000007.1"/>
</dbReference>
<name>A0ABT9MEB5_9DEIO</name>
<sequence length="92" mass="10212">MAFQLKNGRATALQIGDREAGLKAQLLRTKAVNNCPVDTGRLRQSIGVRKIAPGHYRVGTNVNYAPYVEFGTRWQKGTSFLRSAAEAVRHQQ</sequence>
<dbReference type="Pfam" id="PF04883">
    <property type="entry name" value="HK97-gp10_like"/>
    <property type="match status" value="1"/>
</dbReference>